<comment type="subcellular location">
    <subcellularLocation>
        <location evidence="8">Cytoplasm</location>
    </subcellularLocation>
</comment>
<keyword evidence="11" id="KW-1185">Reference proteome</keyword>
<evidence type="ECO:0000256" key="1">
    <source>
        <dbReference type="ARBA" id="ARBA00022490"/>
    </source>
</evidence>
<proteinExistence type="inferred from homology"/>
<keyword evidence="10" id="KW-0548">Nucleotidyltransferase</keyword>
<dbReference type="Pfam" id="PF12804">
    <property type="entry name" value="NTP_transf_3"/>
    <property type="match status" value="1"/>
</dbReference>
<feature type="binding site" evidence="8">
    <location>
        <position position="98"/>
    </location>
    <ligand>
        <name>GTP</name>
        <dbReference type="ChEBI" id="CHEBI:37565"/>
    </ligand>
</feature>
<dbReference type="Proteomes" id="UP000323632">
    <property type="component" value="Unassembled WGS sequence"/>
</dbReference>
<comment type="function">
    <text evidence="8">Transfers a GMP moiety from GTP to Mo-molybdopterin (Mo-MPT) cofactor (Moco or molybdenum cofactor) to form Mo-molybdopterin guanine dinucleotide (Mo-MGD) cofactor.</text>
</comment>
<feature type="domain" description="MobA-like NTP transferase" evidence="9">
    <location>
        <begin position="8"/>
        <end position="162"/>
    </location>
</feature>
<dbReference type="GO" id="GO:0046872">
    <property type="term" value="F:metal ion binding"/>
    <property type="evidence" value="ECO:0007669"/>
    <property type="project" value="UniProtKB-KW"/>
</dbReference>
<evidence type="ECO:0000313" key="10">
    <source>
        <dbReference type="EMBL" id="KAA5535137.1"/>
    </source>
</evidence>
<dbReference type="CDD" id="cd02503">
    <property type="entry name" value="MobA"/>
    <property type="match status" value="1"/>
</dbReference>
<name>A0A5M6CJC0_9BACT</name>
<evidence type="ECO:0000256" key="3">
    <source>
        <dbReference type="ARBA" id="ARBA00022723"/>
    </source>
</evidence>
<reference evidence="10 11" key="1">
    <citation type="submission" date="2019-09" db="EMBL/GenBank/DDBJ databases">
        <title>Genome sequence and assembly of Taibaiella sp.</title>
        <authorList>
            <person name="Chhetri G."/>
        </authorList>
    </citation>
    <scope>NUCLEOTIDE SEQUENCE [LARGE SCALE GENOMIC DNA]</scope>
    <source>
        <strain evidence="10 11">KVB11</strain>
    </source>
</reference>
<comment type="caution">
    <text evidence="10">The sequence shown here is derived from an EMBL/GenBank/DDBJ whole genome shotgun (WGS) entry which is preliminary data.</text>
</comment>
<dbReference type="AlphaFoldDB" id="A0A5M6CJC0"/>
<dbReference type="RefSeq" id="WP_150032816.1">
    <property type="nucleotide sequence ID" value="NZ_VWSH01000002.1"/>
</dbReference>
<evidence type="ECO:0000256" key="5">
    <source>
        <dbReference type="ARBA" id="ARBA00022842"/>
    </source>
</evidence>
<dbReference type="SUPFAM" id="SSF53448">
    <property type="entry name" value="Nucleotide-diphospho-sugar transferases"/>
    <property type="match status" value="1"/>
</dbReference>
<keyword evidence="5 8" id="KW-0460">Magnesium</keyword>
<keyword evidence="3 8" id="KW-0479">Metal-binding</keyword>
<evidence type="ECO:0000313" key="11">
    <source>
        <dbReference type="Proteomes" id="UP000323632"/>
    </source>
</evidence>
<dbReference type="GO" id="GO:0005737">
    <property type="term" value="C:cytoplasm"/>
    <property type="evidence" value="ECO:0007669"/>
    <property type="project" value="UniProtKB-SubCell"/>
</dbReference>
<dbReference type="InterPro" id="IPR013482">
    <property type="entry name" value="Molybde_CF_guanTrfase"/>
</dbReference>
<keyword evidence="6 8" id="KW-0342">GTP-binding</keyword>
<accession>A0A5M6CJC0</accession>
<feature type="binding site" evidence="8">
    <location>
        <begin position="11"/>
        <end position="13"/>
    </location>
    <ligand>
        <name>GTP</name>
        <dbReference type="ChEBI" id="CHEBI:37565"/>
    </ligand>
</feature>
<keyword evidence="4 8" id="KW-0547">Nucleotide-binding</keyword>
<keyword evidence="7 8" id="KW-0501">Molybdenum cofactor biosynthesis</keyword>
<dbReference type="PANTHER" id="PTHR19136">
    <property type="entry name" value="MOLYBDENUM COFACTOR GUANYLYLTRANSFERASE"/>
    <property type="match status" value="1"/>
</dbReference>
<comment type="domain">
    <text evidence="8">The N-terminal domain determines nucleotide recognition and specific binding, while the C-terminal domain determines the specific binding to the target protein.</text>
</comment>
<evidence type="ECO:0000256" key="4">
    <source>
        <dbReference type="ARBA" id="ARBA00022741"/>
    </source>
</evidence>
<feature type="binding site" evidence="8">
    <location>
        <position position="23"/>
    </location>
    <ligand>
        <name>GTP</name>
        <dbReference type="ChEBI" id="CHEBI:37565"/>
    </ligand>
</feature>
<evidence type="ECO:0000256" key="7">
    <source>
        <dbReference type="ARBA" id="ARBA00023150"/>
    </source>
</evidence>
<dbReference type="Gene3D" id="3.90.550.10">
    <property type="entry name" value="Spore Coat Polysaccharide Biosynthesis Protein SpsA, Chain A"/>
    <property type="match status" value="1"/>
</dbReference>
<protein>
    <recommendedName>
        <fullName evidence="8">Probable molybdenum cofactor guanylyltransferase</fullName>
        <shortName evidence="8">MoCo guanylyltransferase</shortName>
        <ecNumber evidence="8">2.7.7.77</ecNumber>
    </recommendedName>
    <alternativeName>
        <fullName evidence="8">GTP:molybdopterin guanylyltransferase</fullName>
    </alternativeName>
    <alternativeName>
        <fullName evidence="8">Mo-MPT guanylyltransferase</fullName>
    </alternativeName>
    <alternativeName>
        <fullName evidence="8">Molybdopterin guanylyltransferase</fullName>
    </alternativeName>
    <alternativeName>
        <fullName evidence="8">Molybdopterin-guanine dinucleotide synthase</fullName>
        <shortName evidence="8">MGD synthase</shortName>
    </alternativeName>
</protein>
<dbReference type="EMBL" id="VWSH01000002">
    <property type="protein sequence ID" value="KAA5535137.1"/>
    <property type="molecule type" value="Genomic_DNA"/>
</dbReference>
<comment type="caution">
    <text evidence="8">Lacks conserved residue(s) required for the propagation of feature annotation.</text>
</comment>
<dbReference type="GO" id="GO:0005525">
    <property type="term" value="F:GTP binding"/>
    <property type="evidence" value="ECO:0007669"/>
    <property type="project" value="UniProtKB-UniRule"/>
</dbReference>
<dbReference type="GO" id="GO:0061603">
    <property type="term" value="F:molybdenum cofactor guanylyltransferase activity"/>
    <property type="evidence" value="ECO:0007669"/>
    <property type="project" value="UniProtKB-EC"/>
</dbReference>
<dbReference type="EC" id="2.7.7.77" evidence="8"/>
<comment type="catalytic activity">
    <reaction evidence="8">
        <text>Mo-molybdopterin + GTP + H(+) = Mo-molybdopterin guanine dinucleotide + diphosphate</text>
        <dbReference type="Rhea" id="RHEA:34243"/>
        <dbReference type="ChEBI" id="CHEBI:15378"/>
        <dbReference type="ChEBI" id="CHEBI:33019"/>
        <dbReference type="ChEBI" id="CHEBI:37565"/>
        <dbReference type="ChEBI" id="CHEBI:71302"/>
        <dbReference type="ChEBI" id="CHEBI:71310"/>
        <dbReference type="EC" id="2.7.7.77"/>
    </reaction>
</comment>
<keyword evidence="1 8" id="KW-0963">Cytoplasm</keyword>
<keyword evidence="2 8" id="KW-0808">Transferase</keyword>
<dbReference type="InterPro" id="IPR025877">
    <property type="entry name" value="MobA-like_NTP_Trfase"/>
</dbReference>
<dbReference type="HAMAP" id="MF_00316">
    <property type="entry name" value="MobA"/>
    <property type="match status" value="1"/>
</dbReference>
<comment type="cofactor">
    <cofactor evidence="8">
        <name>Mg(2+)</name>
        <dbReference type="ChEBI" id="CHEBI:18420"/>
    </cofactor>
</comment>
<feature type="binding site" evidence="8">
    <location>
        <position position="67"/>
    </location>
    <ligand>
        <name>GTP</name>
        <dbReference type="ChEBI" id="CHEBI:37565"/>
    </ligand>
</feature>
<dbReference type="GO" id="GO:0006777">
    <property type="term" value="P:Mo-molybdopterin cofactor biosynthetic process"/>
    <property type="evidence" value="ECO:0007669"/>
    <property type="project" value="UniProtKB-KW"/>
</dbReference>
<comment type="similarity">
    <text evidence="8">Belongs to the MobA family.</text>
</comment>
<feature type="binding site" evidence="8">
    <location>
        <position position="98"/>
    </location>
    <ligand>
        <name>Mg(2+)</name>
        <dbReference type="ChEBI" id="CHEBI:18420"/>
    </ligand>
</feature>
<dbReference type="PANTHER" id="PTHR19136:SF81">
    <property type="entry name" value="MOLYBDENUM COFACTOR GUANYLYLTRANSFERASE"/>
    <property type="match status" value="1"/>
</dbReference>
<organism evidence="10 11">
    <name type="scientific">Taibaiella lutea</name>
    <dbReference type="NCBI Taxonomy" id="2608001"/>
    <lineage>
        <taxon>Bacteria</taxon>
        <taxon>Pseudomonadati</taxon>
        <taxon>Bacteroidota</taxon>
        <taxon>Chitinophagia</taxon>
        <taxon>Chitinophagales</taxon>
        <taxon>Chitinophagaceae</taxon>
        <taxon>Taibaiella</taxon>
    </lineage>
</organism>
<gene>
    <name evidence="8" type="primary">mobA</name>
    <name evidence="10" type="ORF">F0919_11140</name>
</gene>
<dbReference type="InterPro" id="IPR029044">
    <property type="entry name" value="Nucleotide-diphossugar_trans"/>
</dbReference>
<evidence type="ECO:0000259" key="9">
    <source>
        <dbReference type="Pfam" id="PF12804"/>
    </source>
</evidence>
<evidence type="ECO:0000256" key="8">
    <source>
        <dbReference type="HAMAP-Rule" id="MF_00316"/>
    </source>
</evidence>
<evidence type="ECO:0000256" key="6">
    <source>
        <dbReference type="ARBA" id="ARBA00023134"/>
    </source>
</evidence>
<sequence>MNQTAMTGIVVCGGKSSRMGTDKSMLRYYDEPQRYHIAKLLQPFCTDVYISLNNNQEEVHEYKIIRDNATFDNLGPMTGLLSAYDALPDKNFLFIGCDYPLLTAEELSLFVQSINQTTKASAFFNKAENLYEPLLAYYPSGFGQELKDYFLQGNNSLQKLLFRSAAERYIPMNKDAFRSVDNQVDFEEVMAIIRK</sequence>
<evidence type="ECO:0000256" key="2">
    <source>
        <dbReference type="ARBA" id="ARBA00022679"/>
    </source>
</evidence>